<dbReference type="EMBL" id="MN739140">
    <property type="protein sequence ID" value="QHS90532.1"/>
    <property type="molecule type" value="Genomic_DNA"/>
</dbReference>
<sequence length="126" mass="15177">MFQEELDIIEIIYENNSIYQGIVIYDPDKEHEARLFSAVLKSRDFPLVFYGDTFKWRTTQIKKDMNKYRLFFIPIKGMLRFLCTWQNNFKNVNFMLFMDAHVKKIYYDVVAKINLPRADTMISLLV</sequence>
<protein>
    <submittedName>
        <fullName evidence="1">Uncharacterized protein</fullName>
    </submittedName>
</protein>
<proteinExistence type="predicted"/>
<evidence type="ECO:0000313" key="1">
    <source>
        <dbReference type="EMBL" id="QHS90532.1"/>
    </source>
</evidence>
<reference evidence="1" key="1">
    <citation type="journal article" date="2020" name="Nature">
        <title>Giant virus diversity and host interactions through global metagenomics.</title>
        <authorList>
            <person name="Schulz F."/>
            <person name="Roux S."/>
            <person name="Paez-Espino D."/>
            <person name="Jungbluth S."/>
            <person name="Walsh D.A."/>
            <person name="Denef V.J."/>
            <person name="McMahon K.D."/>
            <person name="Konstantinidis K.T."/>
            <person name="Eloe-Fadrosh E.A."/>
            <person name="Kyrpides N.C."/>
            <person name="Woyke T."/>
        </authorList>
    </citation>
    <scope>NUCLEOTIDE SEQUENCE</scope>
    <source>
        <strain evidence="1">GVMAG-M-3300010354-11</strain>
    </source>
</reference>
<organism evidence="1">
    <name type="scientific">viral metagenome</name>
    <dbReference type="NCBI Taxonomy" id="1070528"/>
    <lineage>
        <taxon>unclassified sequences</taxon>
        <taxon>metagenomes</taxon>
        <taxon>organismal metagenomes</taxon>
    </lineage>
</organism>
<dbReference type="AlphaFoldDB" id="A0A6C0BEY3"/>
<accession>A0A6C0BEY3</accession>
<name>A0A6C0BEY3_9ZZZZ</name>